<evidence type="ECO:0000313" key="2">
    <source>
        <dbReference type="Proteomes" id="UP000499080"/>
    </source>
</evidence>
<gene>
    <name evidence="1" type="ORF">AVEN_59694_1</name>
</gene>
<dbReference type="EMBL" id="BGPR01000094">
    <property type="protein sequence ID" value="GBL93499.1"/>
    <property type="molecule type" value="Genomic_DNA"/>
</dbReference>
<reference evidence="1 2" key="1">
    <citation type="journal article" date="2019" name="Sci. Rep.">
        <title>Orb-weaving spider Araneus ventricosus genome elucidates the spidroin gene catalogue.</title>
        <authorList>
            <person name="Kono N."/>
            <person name="Nakamura H."/>
            <person name="Ohtoshi R."/>
            <person name="Moran D.A.P."/>
            <person name="Shinohara A."/>
            <person name="Yoshida Y."/>
            <person name="Fujiwara M."/>
            <person name="Mori M."/>
            <person name="Tomita M."/>
            <person name="Arakawa K."/>
        </authorList>
    </citation>
    <scope>NUCLEOTIDE SEQUENCE [LARGE SCALE GENOMIC DNA]</scope>
</reference>
<comment type="caution">
    <text evidence="1">The sequence shown here is derived from an EMBL/GenBank/DDBJ whole genome shotgun (WGS) entry which is preliminary data.</text>
</comment>
<protein>
    <submittedName>
        <fullName evidence="1">Uncharacterized protein</fullName>
    </submittedName>
</protein>
<dbReference type="Proteomes" id="UP000499080">
    <property type="component" value="Unassembled WGS sequence"/>
</dbReference>
<name>A0A4Y2BPH3_ARAVE</name>
<sequence>MENSIAAGKSRMSNQTKFRQFCAESLVGTFARVVDTSNSLTTSRPCDEGIKCGIRRVEEGIRGSKSSCRGGEKIALPYCQRALELQMNGRA</sequence>
<keyword evidence="2" id="KW-1185">Reference proteome</keyword>
<organism evidence="1 2">
    <name type="scientific">Araneus ventricosus</name>
    <name type="common">Orbweaver spider</name>
    <name type="synonym">Epeira ventricosa</name>
    <dbReference type="NCBI Taxonomy" id="182803"/>
    <lineage>
        <taxon>Eukaryota</taxon>
        <taxon>Metazoa</taxon>
        <taxon>Ecdysozoa</taxon>
        <taxon>Arthropoda</taxon>
        <taxon>Chelicerata</taxon>
        <taxon>Arachnida</taxon>
        <taxon>Araneae</taxon>
        <taxon>Araneomorphae</taxon>
        <taxon>Entelegynae</taxon>
        <taxon>Araneoidea</taxon>
        <taxon>Araneidae</taxon>
        <taxon>Araneus</taxon>
    </lineage>
</organism>
<evidence type="ECO:0000313" key="1">
    <source>
        <dbReference type="EMBL" id="GBL93499.1"/>
    </source>
</evidence>
<proteinExistence type="predicted"/>
<dbReference type="AlphaFoldDB" id="A0A4Y2BPH3"/>
<accession>A0A4Y2BPH3</accession>